<name>A0A172XCY9_BORTU</name>
<dbReference type="RefSeq" id="WP_119024457.1">
    <property type="nucleotide sequence ID" value="NZ_CP015633.1"/>
</dbReference>
<accession>A0A172XCY9</accession>
<proteinExistence type="predicted"/>
<reference evidence="2 3" key="1">
    <citation type="submission" date="2016-05" db="EMBL/GenBank/DDBJ databases">
        <title>Chromosome and linear plasmid sequence of a 2015 human isolate of tick-borne relapsing fever spirochete, Borrelia turicatae.</title>
        <authorList>
            <person name="Kingry L.C."/>
            <person name="Dhwani B."/>
            <person name="Replogle A."/>
            <person name="Sexton C."/>
            <person name="Rowe L."/>
            <person name="Stermole B.M."/>
            <person name="Christensen A.M."/>
            <person name="Schriefer M.E."/>
        </authorList>
    </citation>
    <scope>NUCLEOTIDE SEQUENCE [LARGE SCALE GENOMIC DNA]</scope>
    <source>
        <strain evidence="2 3">BTE5EL</strain>
        <plasmid evidence="2 3">lp31</plasmid>
    </source>
</reference>
<feature type="compositionally biased region" description="Polar residues" evidence="1">
    <location>
        <begin position="35"/>
        <end position="50"/>
    </location>
</feature>
<evidence type="ECO:0000313" key="2">
    <source>
        <dbReference type="EMBL" id="ANF34545.1"/>
    </source>
</evidence>
<feature type="region of interest" description="Disordered" evidence="1">
    <location>
        <begin position="35"/>
        <end position="59"/>
    </location>
</feature>
<evidence type="ECO:0000313" key="3">
    <source>
        <dbReference type="Proteomes" id="UP000264231"/>
    </source>
</evidence>
<keyword evidence="2" id="KW-0614">Plasmid</keyword>
<geneLocation type="plasmid" evidence="2 3">
    <name>lp31</name>
</geneLocation>
<gene>
    <name evidence="2" type="ORF">A7978_05765</name>
</gene>
<dbReference type="EMBL" id="CP015633">
    <property type="protein sequence ID" value="ANF34545.1"/>
    <property type="molecule type" value="Genomic_DNA"/>
</dbReference>
<protein>
    <submittedName>
        <fullName evidence="2">Uncharacterized protein</fullName>
    </submittedName>
</protein>
<dbReference type="AlphaFoldDB" id="A0A172XCY9"/>
<sequence>MNKYIKLIILYHTILLYCCSEYKLNTRSKTSNLYNTQVPKKPTTAVQGNKNVDESDTAHKTDTPTIFSLTADEETKFNTFELALNAIMTIDQNILDYPKQELIYAKLYSRYGYPNAFTEEGYKRARERLAKTRVLYSEHGQVYKRIINTYTNLMKWIKDKPQQKQKLVKAFAPAYDFLETKRQEISPSQNINQYIRSAINWYGKSYWKKESDIFDVSRNGRYGQNSENCIYKFFESIMQASFSSSDTKESPNESLINQIVQEITSCGRAKINGNLIPILRAWGNDIDSLQCSN</sequence>
<dbReference type="Proteomes" id="UP000264231">
    <property type="component" value="Plasmid lp31"/>
</dbReference>
<organism evidence="2 3">
    <name type="scientific">Borrelia turicatae</name>
    <dbReference type="NCBI Taxonomy" id="142"/>
    <lineage>
        <taxon>Bacteria</taxon>
        <taxon>Pseudomonadati</taxon>
        <taxon>Spirochaetota</taxon>
        <taxon>Spirochaetia</taxon>
        <taxon>Spirochaetales</taxon>
        <taxon>Borreliaceae</taxon>
        <taxon>Borrelia</taxon>
    </lineage>
</organism>
<evidence type="ECO:0000256" key="1">
    <source>
        <dbReference type="SAM" id="MobiDB-lite"/>
    </source>
</evidence>